<dbReference type="Proteomes" id="UP000499080">
    <property type="component" value="Unassembled WGS sequence"/>
</dbReference>
<dbReference type="EMBL" id="BGPR01004500">
    <property type="protein sequence ID" value="GBN00261.1"/>
    <property type="molecule type" value="Genomic_DNA"/>
</dbReference>
<proteinExistence type="predicted"/>
<accession>A0A4Y2KCX4</accession>
<organism evidence="1 2">
    <name type="scientific">Araneus ventricosus</name>
    <name type="common">Orbweaver spider</name>
    <name type="synonym">Epeira ventricosa</name>
    <dbReference type="NCBI Taxonomy" id="182803"/>
    <lineage>
        <taxon>Eukaryota</taxon>
        <taxon>Metazoa</taxon>
        <taxon>Ecdysozoa</taxon>
        <taxon>Arthropoda</taxon>
        <taxon>Chelicerata</taxon>
        <taxon>Arachnida</taxon>
        <taxon>Araneae</taxon>
        <taxon>Araneomorphae</taxon>
        <taxon>Entelegynae</taxon>
        <taxon>Araneoidea</taxon>
        <taxon>Araneidae</taxon>
        <taxon>Araneus</taxon>
    </lineage>
</organism>
<comment type="caution">
    <text evidence="1">The sequence shown here is derived from an EMBL/GenBank/DDBJ whole genome shotgun (WGS) entry which is preliminary data.</text>
</comment>
<reference evidence="1 2" key="1">
    <citation type="journal article" date="2019" name="Sci. Rep.">
        <title>Orb-weaving spider Araneus ventricosus genome elucidates the spidroin gene catalogue.</title>
        <authorList>
            <person name="Kono N."/>
            <person name="Nakamura H."/>
            <person name="Ohtoshi R."/>
            <person name="Moran D.A.P."/>
            <person name="Shinohara A."/>
            <person name="Yoshida Y."/>
            <person name="Fujiwara M."/>
            <person name="Mori M."/>
            <person name="Tomita M."/>
            <person name="Arakawa K."/>
        </authorList>
    </citation>
    <scope>NUCLEOTIDE SEQUENCE [LARGE SCALE GENOMIC DNA]</scope>
</reference>
<sequence>MSFGYSVSRIPMPIRPAGISYTRIPLPALYHLNAKNMSKRNSHICAILKELTRVTALWMETKKKYINKSLITFCALVLFPTTASNINNSHYYRQQQKSFSFLDSCVQVEGWSWVELPSREGICT</sequence>
<evidence type="ECO:0000313" key="2">
    <source>
        <dbReference type="Proteomes" id="UP000499080"/>
    </source>
</evidence>
<keyword evidence="2" id="KW-1185">Reference proteome</keyword>
<dbReference type="AlphaFoldDB" id="A0A4Y2KCX4"/>
<protein>
    <submittedName>
        <fullName evidence="1">Uncharacterized protein</fullName>
    </submittedName>
</protein>
<gene>
    <name evidence="1" type="ORF">AVEN_160124_1</name>
</gene>
<name>A0A4Y2KCX4_ARAVE</name>
<evidence type="ECO:0000313" key="1">
    <source>
        <dbReference type="EMBL" id="GBN00261.1"/>
    </source>
</evidence>